<gene>
    <name evidence="1" type="ORF">D477_018239</name>
</gene>
<dbReference type="EMBL" id="ANPE02000231">
    <property type="protein sequence ID" value="EMY32792.1"/>
    <property type="molecule type" value="Genomic_DNA"/>
</dbReference>
<dbReference type="AlphaFoldDB" id="N1UY87"/>
<dbReference type="Pfam" id="PF12900">
    <property type="entry name" value="Pyridox_ox_2"/>
    <property type="match status" value="1"/>
</dbReference>
<organism evidence="1 2">
    <name type="scientific">Arthrobacter crystallopoietes BAB-32</name>
    <dbReference type="NCBI Taxonomy" id="1246476"/>
    <lineage>
        <taxon>Bacteria</taxon>
        <taxon>Bacillati</taxon>
        <taxon>Actinomycetota</taxon>
        <taxon>Actinomycetes</taxon>
        <taxon>Micrococcales</taxon>
        <taxon>Micrococcaceae</taxon>
        <taxon>Crystallibacter</taxon>
    </lineage>
</organism>
<dbReference type="InterPro" id="IPR012349">
    <property type="entry name" value="Split_barrel_FMN-bd"/>
</dbReference>
<reference evidence="1 2" key="1">
    <citation type="journal article" date="2013" name="Genome Announc.">
        <title>Draft Genome Sequence of Arthrobacter crystallopoietes Strain BAB-32, Revealing Genes for Bioremediation.</title>
        <authorList>
            <person name="Joshi M.N."/>
            <person name="Pandit A.S."/>
            <person name="Sharma A."/>
            <person name="Pandya R.V."/>
            <person name="Desai S.M."/>
            <person name="Saxena A.K."/>
            <person name="Bagatharia S.B."/>
        </authorList>
    </citation>
    <scope>NUCLEOTIDE SEQUENCE [LARGE SCALE GENOMIC DNA]</scope>
    <source>
        <strain evidence="1 2">BAB-32</strain>
    </source>
</reference>
<dbReference type="InterPro" id="IPR024747">
    <property type="entry name" value="Pyridox_Oxase-rel"/>
</dbReference>
<protein>
    <submittedName>
        <fullName evidence="1">Pyridoxamine 5'-phosphate oxidase-like protein</fullName>
    </submittedName>
</protein>
<evidence type="ECO:0000313" key="2">
    <source>
        <dbReference type="Proteomes" id="UP000010729"/>
    </source>
</evidence>
<keyword evidence="2" id="KW-1185">Reference proteome</keyword>
<evidence type="ECO:0000313" key="1">
    <source>
        <dbReference type="EMBL" id="EMY32792.1"/>
    </source>
</evidence>
<dbReference type="Proteomes" id="UP000010729">
    <property type="component" value="Unassembled WGS sequence"/>
</dbReference>
<dbReference type="OrthoDB" id="4726615at2"/>
<sequence length="145" mass="16261">MTEIPQVPDSEHPTQVLTEAECWQLLAGTPLGRLAVTCRNEPDIFPVNFWPHGSTVLLHGSRHVRSAVGQSSPHVVLEADGRDAGTVWSVMAKGTFRQVGRPEAQELVQQRQLRPWTFGPECIYLELRPDRVTGRRIAVGPEERY</sequence>
<dbReference type="RefSeq" id="WP_005272802.1">
    <property type="nucleotide sequence ID" value="NZ_ANPE02000231.1"/>
</dbReference>
<dbReference type="SUPFAM" id="SSF50475">
    <property type="entry name" value="FMN-binding split barrel"/>
    <property type="match status" value="1"/>
</dbReference>
<comment type="caution">
    <text evidence="1">The sequence shown here is derived from an EMBL/GenBank/DDBJ whole genome shotgun (WGS) entry which is preliminary data.</text>
</comment>
<dbReference type="Gene3D" id="2.30.110.10">
    <property type="entry name" value="Electron Transport, Fmn-binding Protein, Chain A"/>
    <property type="match status" value="1"/>
</dbReference>
<proteinExistence type="predicted"/>
<name>N1UY87_9MICC</name>
<accession>N1UY87</accession>